<feature type="transmembrane region" description="Helical" evidence="1">
    <location>
        <begin position="101"/>
        <end position="120"/>
    </location>
</feature>
<sequence>MAATGWLGLTSLGIVHTAISLIAVFAGIVALLRYKEITLRTGWGQVFVWTTVLTCLTGFGIFQHGGFGKPHVLGIVTLLALAAGALAGRGRLGKHSRYIEAIAYSASFLFHWIPAFTETLTRLPLGAPLLKDAEAPELKAITGVLFVLYLIGVALQVRRLRGTAGANPLAATTGA</sequence>
<evidence type="ECO:0008006" key="4">
    <source>
        <dbReference type="Google" id="ProtNLM"/>
    </source>
</evidence>
<keyword evidence="1" id="KW-1133">Transmembrane helix</keyword>
<feature type="transmembrane region" description="Helical" evidence="1">
    <location>
        <begin position="71"/>
        <end position="89"/>
    </location>
</feature>
<proteinExistence type="predicted"/>
<comment type="caution">
    <text evidence="2">The sequence shown here is derived from an EMBL/GenBank/DDBJ whole genome shotgun (WGS) entry which is preliminary data.</text>
</comment>
<feature type="transmembrane region" description="Helical" evidence="1">
    <location>
        <begin position="6"/>
        <end position="34"/>
    </location>
</feature>
<keyword evidence="1" id="KW-0472">Membrane</keyword>
<evidence type="ECO:0000313" key="2">
    <source>
        <dbReference type="EMBL" id="KIQ31760.1"/>
    </source>
</evidence>
<accession>A0A0D0MR37</accession>
<protein>
    <recommendedName>
        <fullName evidence="4">DUF2306 domain-containing protein</fullName>
    </recommendedName>
</protein>
<dbReference type="RefSeq" id="WP_042579509.1">
    <property type="nucleotide sequence ID" value="NZ_JXQQ01000030.1"/>
</dbReference>
<organism evidence="2 3">
    <name type="scientific">Variovorax paradoxus</name>
    <dbReference type="NCBI Taxonomy" id="34073"/>
    <lineage>
        <taxon>Bacteria</taxon>
        <taxon>Pseudomonadati</taxon>
        <taxon>Pseudomonadota</taxon>
        <taxon>Betaproteobacteria</taxon>
        <taxon>Burkholderiales</taxon>
        <taxon>Comamonadaceae</taxon>
        <taxon>Variovorax</taxon>
    </lineage>
</organism>
<dbReference type="Proteomes" id="UP000032067">
    <property type="component" value="Unassembled WGS sequence"/>
</dbReference>
<dbReference type="OrthoDB" id="713921at2"/>
<reference evidence="2 3" key="1">
    <citation type="submission" date="2014-12" db="EMBL/GenBank/DDBJ databases">
        <title>16Stimator: statistical estimation of ribosomal gene copy numbers from draft genome assemblies.</title>
        <authorList>
            <person name="Perisin M.A."/>
            <person name="Vetter M."/>
            <person name="Gilbert J.A."/>
            <person name="Bergelson J."/>
        </authorList>
    </citation>
    <scope>NUCLEOTIDE SEQUENCE [LARGE SCALE GENOMIC DNA]</scope>
    <source>
        <strain evidence="2 3">MEDvA23</strain>
    </source>
</reference>
<evidence type="ECO:0000313" key="3">
    <source>
        <dbReference type="Proteomes" id="UP000032067"/>
    </source>
</evidence>
<dbReference type="EMBL" id="JXQQ01000030">
    <property type="protein sequence ID" value="KIQ31760.1"/>
    <property type="molecule type" value="Genomic_DNA"/>
</dbReference>
<evidence type="ECO:0000256" key="1">
    <source>
        <dbReference type="SAM" id="Phobius"/>
    </source>
</evidence>
<name>A0A0D0MR37_VARPD</name>
<feature type="transmembrane region" description="Helical" evidence="1">
    <location>
        <begin position="46"/>
        <end position="65"/>
    </location>
</feature>
<keyword evidence="1" id="KW-0812">Transmembrane</keyword>
<gene>
    <name evidence="2" type="ORF">RT97_14605</name>
</gene>
<dbReference type="AlphaFoldDB" id="A0A0D0MR37"/>
<feature type="transmembrane region" description="Helical" evidence="1">
    <location>
        <begin position="140"/>
        <end position="157"/>
    </location>
</feature>